<keyword evidence="1" id="KW-0805">Transcription regulation</keyword>
<dbReference type="PANTHER" id="PTHR30136:SF8">
    <property type="entry name" value="TRANSCRIPTIONAL REGULATORY PROTEIN"/>
    <property type="match status" value="1"/>
</dbReference>
<dbReference type="eggNOG" id="COG1414">
    <property type="taxonomic scope" value="Bacteria"/>
</dbReference>
<dbReference type="STRING" id="591159.SSQG_00016"/>
<dbReference type="GO" id="GO:0003677">
    <property type="term" value="F:DNA binding"/>
    <property type="evidence" value="ECO:0007669"/>
    <property type="project" value="TreeGrafter"/>
</dbReference>
<proteinExistence type="predicted"/>
<dbReference type="PROSITE" id="PS51078">
    <property type="entry name" value="ICLR_ED"/>
    <property type="match status" value="1"/>
</dbReference>
<evidence type="ECO:0000313" key="4">
    <source>
        <dbReference type="EMBL" id="EFL29498.1"/>
    </source>
</evidence>
<dbReference type="Gene3D" id="1.10.10.10">
    <property type="entry name" value="Winged helix-like DNA-binding domain superfamily/Winged helix DNA-binding domain"/>
    <property type="match status" value="1"/>
</dbReference>
<dbReference type="InterPro" id="IPR036388">
    <property type="entry name" value="WH-like_DNA-bd_sf"/>
</dbReference>
<dbReference type="EMBL" id="GG657757">
    <property type="protein sequence ID" value="EFL29498.1"/>
    <property type="molecule type" value="Genomic_DNA"/>
</dbReference>
<feature type="domain" description="IclR-ED" evidence="3">
    <location>
        <begin position="55"/>
        <end position="242"/>
    </location>
</feature>
<evidence type="ECO:0000256" key="2">
    <source>
        <dbReference type="ARBA" id="ARBA00023163"/>
    </source>
</evidence>
<dbReference type="InterPro" id="IPR014757">
    <property type="entry name" value="Tscrpt_reg_IclR_C"/>
</dbReference>
<dbReference type="PANTHER" id="PTHR30136">
    <property type="entry name" value="HELIX-TURN-HELIX TRANSCRIPTIONAL REGULATOR, ICLR FAMILY"/>
    <property type="match status" value="1"/>
</dbReference>
<dbReference type="SUPFAM" id="SSF46785">
    <property type="entry name" value="Winged helix' DNA-binding domain"/>
    <property type="match status" value="1"/>
</dbReference>
<dbReference type="HOGENOM" id="CLU_068684_0_0_11"/>
<dbReference type="Gene3D" id="3.30.450.40">
    <property type="match status" value="1"/>
</dbReference>
<reference evidence="5" key="1">
    <citation type="submission" date="2009-02" db="EMBL/GenBank/DDBJ databases">
        <title>Annotation of Streptomyces viridochromogenes strain DSM 40736.</title>
        <authorList>
            <consortium name="The Broad Institute Genome Sequencing Platform"/>
            <consortium name="Broad Institute Microbial Sequencing Center"/>
            <person name="Fischbach M."/>
            <person name="Godfrey P."/>
            <person name="Ward D."/>
            <person name="Young S."/>
            <person name="Zeng Q."/>
            <person name="Koehrsen M."/>
            <person name="Alvarado L."/>
            <person name="Berlin A.M."/>
            <person name="Bochicchio J."/>
            <person name="Borenstein D."/>
            <person name="Chapman S.B."/>
            <person name="Chen Z."/>
            <person name="Engels R."/>
            <person name="Freedman E."/>
            <person name="Gellesch M."/>
            <person name="Goldberg J."/>
            <person name="Griggs A."/>
            <person name="Gujja S."/>
            <person name="Heilman E.R."/>
            <person name="Heiman D.I."/>
            <person name="Hepburn T.A."/>
            <person name="Howarth C."/>
            <person name="Jen D."/>
            <person name="Larson L."/>
            <person name="Lewis B."/>
            <person name="Mehta T."/>
            <person name="Park D."/>
            <person name="Pearson M."/>
            <person name="Richards J."/>
            <person name="Roberts A."/>
            <person name="Saif S."/>
            <person name="Shea T.D."/>
            <person name="Shenoy N."/>
            <person name="Sisk P."/>
            <person name="Stolte C."/>
            <person name="Sykes S.N."/>
            <person name="Thomson T."/>
            <person name="Walk T."/>
            <person name="White J."/>
            <person name="Yandava C."/>
            <person name="Straight P."/>
            <person name="Clardy J."/>
            <person name="Hung D."/>
            <person name="Kolter R."/>
            <person name="Mekalanos J."/>
            <person name="Walker S."/>
            <person name="Walsh C.T."/>
            <person name="Wieland-Brown L.C."/>
            <person name="Haas B."/>
            <person name="Nusbaum C."/>
            <person name="Birren B."/>
        </authorList>
    </citation>
    <scope>NUCLEOTIDE SEQUENCE [LARGE SCALE GENOMIC DNA]</scope>
    <source>
        <strain evidence="5">DSM 40736 / JCM 4977 / BCRC 1201 / Tue 494</strain>
    </source>
</reference>
<gene>
    <name evidence="4" type="ORF">SSQG_00016</name>
</gene>
<organism evidence="4 5">
    <name type="scientific">Streptomyces viridochromogenes (strain DSM 40736 / JCM 4977 / BCRC 1201 / Tue 494)</name>
    <dbReference type="NCBI Taxonomy" id="591159"/>
    <lineage>
        <taxon>Bacteria</taxon>
        <taxon>Bacillati</taxon>
        <taxon>Actinomycetota</taxon>
        <taxon>Actinomycetes</taxon>
        <taxon>Kitasatosporales</taxon>
        <taxon>Streptomycetaceae</taxon>
        <taxon>Streptomyces</taxon>
    </lineage>
</organism>
<evidence type="ECO:0000259" key="3">
    <source>
        <dbReference type="PROSITE" id="PS51078"/>
    </source>
</evidence>
<dbReference type="InterPro" id="IPR036390">
    <property type="entry name" value="WH_DNA-bd_sf"/>
</dbReference>
<dbReference type="InterPro" id="IPR050707">
    <property type="entry name" value="HTH_MetabolicPath_Reg"/>
</dbReference>
<dbReference type="InterPro" id="IPR029016">
    <property type="entry name" value="GAF-like_dom_sf"/>
</dbReference>
<sequence>MVEAFTYLPGPDHGPSEIAAATGLSPTVVYRIVQSGIPVGLFVRGPAGRYWLGPGAAQVGMRAMAAAALEPGAARPILDRLSRALNGLSLLWVLSAHGPGRVVAEAAGRYGFDALGLSIGDFIRLGSTLRTGASGRAIAAHLPSHMVDAIAAEPLPPSAGPGVLRAPRDFRSALEDVRQAGYAVGREEMPGWPEVAAPVMWGDVVYGAVAVLVPAPLMPRDLAAPVALTTSAAGKITRLMSRGHGTASLLPHG</sequence>
<evidence type="ECO:0000313" key="5">
    <source>
        <dbReference type="Proteomes" id="UP000004184"/>
    </source>
</evidence>
<dbReference type="GO" id="GO:0045892">
    <property type="term" value="P:negative regulation of DNA-templated transcription"/>
    <property type="evidence" value="ECO:0007669"/>
    <property type="project" value="TreeGrafter"/>
</dbReference>
<dbReference type="Proteomes" id="UP000004184">
    <property type="component" value="Unassembled WGS sequence"/>
</dbReference>
<protein>
    <submittedName>
        <fullName evidence="4">IclR-family regulator</fullName>
    </submittedName>
</protein>
<name>D9X1S6_STRVT</name>
<keyword evidence="2" id="KW-0804">Transcription</keyword>
<evidence type="ECO:0000256" key="1">
    <source>
        <dbReference type="ARBA" id="ARBA00023015"/>
    </source>
</evidence>
<dbReference type="AlphaFoldDB" id="D9X1S6"/>
<accession>D9X1S6</accession>
<dbReference type="SUPFAM" id="SSF55781">
    <property type="entry name" value="GAF domain-like"/>
    <property type="match status" value="1"/>
</dbReference>
<keyword evidence="5" id="KW-1185">Reference proteome</keyword>
<dbReference type="GO" id="GO:0003700">
    <property type="term" value="F:DNA-binding transcription factor activity"/>
    <property type="evidence" value="ECO:0007669"/>
    <property type="project" value="TreeGrafter"/>
</dbReference>